<keyword evidence="4" id="KW-0843">Virulence</keyword>
<dbReference type="InterPro" id="IPR011047">
    <property type="entry name" value="Quinoprotein_ADH-like_sf"/>
</dbReference>
<evidence type="ECO:0008006" key="11">
    <source>
        <dbReference type="Google" id="ProtNLM"/>
    </source>
</evidence>
<keyword evidence="3" id="KW-0677">Repeat</keyword>
<keyword evidence="5" id="KW-1133">Transmembrane helix</keyword>
<organism evidence="9 10">
    <name type="scientific">Pseudoalteromonas rubra</name>
    <dbReference type="NCBI Taxonomy" id="43658"/>
    <lineage>
        <taxon>Bacteria</taxon>
        <taxon>Pseudomonadati</taxon>
        <taxon>Pseudomonadota</taxon>
        <taxon>Gammaproteobacteria</taxon>
        <taxon>Alteromonadales</taxon>
        <taxon>Pseudoalteromonadaceae</taxon>
        <taxon>Pseudoalteromonas</taxon>
    </lineage>
</organism>
<name>A0A4Q7E7W2_9GAMM</name>
<dbReference type="RefSeq" id="WP_130245480.1">
    <property type="nucleotide sequence ID" value="NZ_PPUZ01000039.1"/>
</dbReference>
<keyword evidence="6" id="KW-0732">Signal</keyword>
<dbReference type="InterPro" id="IPR050708">
    <property type="entry name" value="T6SS_VgrG/RHS"/>
</dbReference>
<evidence type="ECO:0000259" key="7">
    <source>
        <dbReference type="Pfam" id="PF13360"/>
    </source>
</evidence>
<keyword evidence="5" id="KW-0472">Membrane</keyword>
<dbReference type="Gene3D" id="2.130.10.10">
    <property type="entry name" value="YVTN repeat-like/Quinoprotein amine dehydrogenase"/>
    <property type="match status" value="1"/>
</dbReference>
<reference evidence="9 10" key="1">
    <citation type="submission" date="2018-01" db="EMBL/GenBank/DDBJ databases">
        <title>Co-occurrence of chitin degradation, pigmentation and bioactivity in marine Pseudoalteromonas.</title>
        <authorList>
            <person name="Paulsen S."/>
            <person name="Gram L."/>
            <person name="Machado H."/>
        </authorList>
    </citation>
    <scope>NUCLEOTIDE SEQUENCE [LARGE SCALE GENOMIC DNA]</scope>
    <source>
        <strain evidence="9 10">S1946</strain>
    </source>
</reference>
<dbReference type="NCBIfam" id="TIGR03696">
    <property type="entry name" value="Rhs_assc_core"/>
    <property type="match status" value="1"/>
</dbReference>
<keyword evidence="5" id="KW-0812">Transmembrane</keyword>
<dbReference type="Pfam" id="PF25023">
    <property type="entry name" value="TEN_YD-shell"/>
    <property type="match status" value="2"/>
</dbReference>
<evidence type="ECO:0000256" key="1">
    <source>
        <dbReference type="ARBA" id="ARBA00004613"/>
    </source>
</evidence>
<evidence type="ECO:0000256" key="3">
    <source>
        <dbReference type="ARBA" id="ARBA00022737"/>
    </source>
</evidence>
<dbReference type="InterPro" id="IPR003284">
    <property type="entry name" value="Sal_SpvB"/>
</dbReference>
<comment type="caution">
    <text evidence="9">The sequence shown here is derived from an EMBL/GenBank/DDBJ whole genome shotgun (WGS) entry which is preliminary data.</text>
</comment>
<evidence type="ECO:0000256" key="2">
    <source>
        <dbReference type="ARBA" id="ARBA00022525"/>
    </source>
</evidence>
<dbReference type="SUPFAM" id="SSF69318">
    <property type="entry name" value="Integrin alpha N-terminal domain"/>
    <property type="match status" value="1"/>
</dbReference>
<feature type="domain" description="Pyrrolo-quinoline quinone repeat" evidence="7">
    <location>
        <begin position="999"/>
        <end position="1074"/>
    </location>
</feature>
<evidence type="ECO:0000259" key="8">
    <source>
        <dbReference type="Pfam" id="PF25023"/>
    </source>
</evidence>
<feature type="chain" id="PRO_5020347522" description="Insecticide toxin TcdB middle/N-terminal domain-containing protein" evidence="6">
    <location>
        <begin position="20"/>
        <end position="3643"/>
    </location>
</feature>
<dbReference type="GO" id="GO:0005737">
    <property type="term" value="C:cytoplasm"/>
    <property type="evidence" value="ECO:0007669"/>
    <property type="project" value="InterPro"/>
</dbReference>
<feature type="transmembrane region" description="Helical" evidence="5">
    <location>
        <begin position="3318"/>
        <end position="3335"/>
    </location>
</feature>
<evidence type="ECO:0000256" key="5">
    <source>
        <dbReference type="SAM" id="Phobius"/>
    </source>
</evidence>
<dbReference type="SUPFAM" id="SSF50998">
    <property type="entry name" value="Quinoprotein alcohol dehydrogenase-like"/>
    <property type="match status" value="1"/>
</dbReference>
<dbReference type="InterPro" id="IPR056823">
    <property type="entry name" value="TEN-like_YD-shell"/>
</dbReference>
<feature type="domain" description="Teneurin-like YD-shell" evidence="8">
    <location>
        <begin position="2670"/>
        <end position="2846"/>
    </location>
</feature>
<sequence>MKKLLLIGLLFGGMAQANADATVPKADELEGVTGTNYLENQGVTLQSLYSERPCDVHGAGLDQPSQLTPQGGCGGGGGGLVATVPYISCDIKAPITLFRNEEARVRFHSDAWNIVRQMRGKEPIYWSKLSIGFNGQEIKTSIRTATRASVISNAVILPPRTGTFTAYMKHTISKWNNGSWEYKQTDTCERKVTVIERTRPVISRVIPTNNPHNVYQGDVVNIKFTATDAANDIASFTYKIGNSTHACQSKTSCEVKYTAPSDWTGTQAIVFSATDAHGLTGSSSIYIRTLERNTAPVVSLSAASNIVNQNSEASFTLTAKDNDNVSGNKLSKLVFCAANSCSDIPFKDTNICSLSGKQYTCNIKRTVENNTKFTAYAKDGGNLESEQKSVDITVNVKPHVAIKVQPGSHVFAGEAFTVYLETQSNDIKYARICKIARGDVNTDVPRDCALDNNGNLNRHISYKTCTNVTSGCSWALTAPEHQDTSTYYAYIEDTMGLADADKIMIVTRPPYGIRVGSGVSQNVPFGGNVNFRIVLGGFSSTAHTLTHLQLKTNEVAQSYQFNVGGKTYHVASDGLLSSPLALPTVHDNATGGTITVNASWSASLTGDVGLRLYGRTSKGKTSTSELFSTRVIPPAPEAVSSVSLDPKSQGAYLASTTPAEYATGYRWREYVKTPGSGTFTLRNEFPQGATVLNNTYSYGYSDHGSKVKVCVVAYNAQGDSGETCSVERTVDNPEPTPNKPLFSSAFGFGFSAPYDVTWQANSDAHTVRYILYGWAGTAAHKPASPVKLYDGAANHFRMNQPELGQYTYQIAACNSHGTCVDGAYQTVSHNRALISNVTRTGYCKTRNCLEVQGSGLSTEAGRFSIRAKLDATVFSYSATTAQRLDNYTLAINVNESVISNFEAGGLTLSATNGVKSEFTQLFHTHADTPNSSTALIDNPIVTSRSGRTYTTQSDKLIALGDDYWEFKAGGTVTTPALLDHEQSPNVFKDTLYIGSSDHSAYAVNHAGQQIWQMQTRGPIEATPLVSREGDLYIGSTDKALYSVDAESGAVLWSYEFPYPVKEQVTLVGEDVYVTIEADKQDPSDIGSTIVYVLDRETIGLNALRWDDIDGTATSKLRELLEGSSVGWQPNESHSGVQTLTRLFYILFKRAPSKEELTFMAFAYSNQIPLKEIINALLTSEHLIAELPGTLTSQQFVDLMLSRFFPAGAPQIIAGKTVAQWAAYLSQGGKRADLIEKWVTTAQVTNRLTPFTHSVLYYFYGHCLADSDCDQNKVADSDLDGVSDYIEIHVGSDPQDPADGIRKPYLVKSDNNLAGSFNLSLDNFNNKLTYQLFEQTSPDNQRKEFKLDKQQVALTRPNGIYTYQAQGCFSATIEGQEYTACTALSDSVTVHITDSLQESNADPIKPEDKRYAIADYHRVSDYQLKQSVLLSSTPGNFRVNESGAATYQVPIALPAGIAGNTPEVSLGYSSQAPESLLGMGWSLNATSSISRCRQTYAQDGQFRALSFDEHSRFCLDGQRLILQSGEQGQTGAEYVTEIRDFSEIKIVSHPESGLKAFRVRGKDGSTRYYGGTEDSLGHLDPYDKTSPVISWMLSSVYDNVSHSETGIRDRDGKTAIKYTYGTLENATADTSTDVVLHHIEYSGNKVVFDYQSGPVRNASYIQGFLQRQSAELTAIKVRNHEGTLLRQYKLAFERDRNNQVRQLKEVKECTSSGTCRRPIVFDYEARNNNLSFAASDVLAWQSKVGHTFVDVLGDGKPALATLSRSIIDDKVYNLCLDSERVGHVCTSIRRSHRAEYVPMAVVDYDQDGKQSLWVNIKDDYTSETDTYWREYYYEHGAIKWRSLPLTKSIHSGGGGGGGDDFLFGNDPALTSSASFDFSRSDEYMTDIRLADVNGDGHADIIHKRGDKSKDFYVRYWSTSTQRFLARKRITDGANQIVVPNTEDSYSFGSESFERVIHQKLDNNAYHTLDFNFDGLSDLLSMVCFGKCDDVEDIDGFVLYLNSNHSNSTGSTYFEQAVMRKVRAKHLMPIDFNGDGLVDLIYYDITRKYWQLEINTSSTSASDKDVLNVSFTKVHEVYDNKGEVRPLAADLDRNGRVELYFKQRSSTSWQRYDWDPAALTFERTDHTLELPEFDPKEGEGVYFADYDFDGITDLIHHGSEGLQVKLNHFERFQQGLLTSVTQGFGITTSIEYGLMNDTNLYTKEAGDSDLPESRLSIQTLVGAMPLVRKVTTDAPTMSTPDNKVSVNYHYGGNRVQFGGRGSLGFANLTTSTEKDGSIFTTTTQYNQGFPFVGMPRATIKYVNDTLISYSSNTYYHSTPALTGVKSYQVYNDSVSECQAEMDNNDAGEWSIAQFRCSTTKTVQDIFGNAKSISNTTYLLADSAEATAFVESQDKSPYASKQLESVVTSSNFGTVSEQKLGRLQWTEVTTTQGHNSQEESLTKRSEFAYYSSEPLKGMLKHEKIVLPEQYKDTNEACTIETTTTHEYDGFGNKTKVSTAPTLSSGNALGCKDYPARVSITNYDAQGRYVTSTENGVFTEQTIVSVNSFGQPRHVKDSNGVSTYFYYDALGALVGKYNATGSQSKTLRVGCGTNDQGYCAYSEQKYVNNTLVGTQFIDKFGRPYKTIKYDVLGKGVESIQSYDAHGRVLMSSTGNLKPTVHSYNEFDQLHMTDDQNAGIKTTYSRDGNVATVTLSGDLPGGIQKNKSIYDDFGRVVQVDDAQGNTLTYTYDISGNRLTVQSSADNNQIVSKIEYDYLGRKTKMIDKDSGTWEYQYNAYGELVWQKDARGVITEVSYDQLGRRISSSVTGELTSEFVYSTAKPHQLEYEQIGQWRKSYYYDGFGRAIGAVTDLESALNCTDHVMLMPGINDLRIKDTETAQELRDPISSSCVIQQTIYDGYGRAVQQFDDYRRLANGDYVDARGTRTVFQQGRPVARVEAREGEYGRTYYRVAATNALGQVTRYVKGGQTMTIAYDERGRLTNKSASNAAIMAEAYTFDGLGNLTSKQTGYDNQSLTYTYDTLNRLQEVTHGTNVTHDYDYDANGNLILKDGWVQEYGKAGKPLHAIASRSRVNPVTSQYEQETFGYDANGNQTSVDKNGSRYRDVVYSGRNKAIRISANGETVTFKYDANNRRYKRTDNEQTVYYVGALELTTPKSGEHTAIKRYVGNDVIQTYNAQGQGNLKWLFTNYQGSIVAITNSKFELLKRFKYDAFGKQSEVFGSDTERQINFAESATLLGHLFGNVRGYTGHESLKLGDDNRVIHMNGRLYDSGTGRFMQADPVVQVPTNLQNYNRYSYVLNNPMSYTDPSGYFFKKLFKGIKKYWRVIAAAAITYFTAGAASGWATSWAVSMGMTTSVTIAGASSLMLSTAGSIFVGAVSGAIAGAIGGYVATGSGKGAWKGALSGAVFGGIGKAMFAAEIVNPVAQMGIHGVAGGILADVQGGNFGHGFVSAGIMKGVGKFTQQLQNGYAATVVQAVAGGTLSKVTGGKFANGATTAAIQFVVNELQNMKHKFSFTKGKSPANYFNDNYKEAEIKVGQRSKIANVSIEGKKITYDQPIGVRTPLMVSVDNQGGVEASVGYGVNINDLNGAGAKAFLNNQGSVGVEAAVNINGTESYIQVESSLYNNVMVHLNSLAEAMFLQSQSPMRR</sequence>
<dbReference type="Proteomes" id="UP000292345">
    <property type="component" value="Unassembled WGS sequence"/>
</dbReference>
<evidence type="ECO:0000256" key="6">
    <source>
        <dbReference type="SAM" id="SignalP"/>
    </source>
</evidence>
<protein>
    <recommendedName>
        <fullName evidence="11">Insecticide toxin TcdB middle/N-terminal domain-containing protein</fullName>
    </recommendedName>
</protein>
<dbReference type="PANTHER" id="PTHR32305:SF15">
    <property type="entry name" value="PROTEIN RHSA-RELATED"/>
    <property type="match status" value="1"/>
</dbReference>
<dbReference type="InterPro" id="IPR028994">
    <property type="entry name" value="Integrin_alpha_N"/>
</dbReference>
<gene>
    <name evidence="9" type="ORF">C3B51_14375</name>
</gene>
<feature type="signal peptide" evidence="6">
    <location>
        <begin position="1"/>
        <end position="19"/>
    </location>
</feature>
<dbReference type="PANTHER" id="PTHR32305">
    <property type="match status" value="1"/>
</dbReference>
<feature type="domain" description="Teneurin-like YD-shell" evidence="8">
    <location>
        <begin position="2961"/>
        <end position="3041"/>
    </location>
</feature>
<dbReference type="SMART" id="SM00564">
    <property type="entry name" value="PQQ"/>
    <property type="match status" value="2"/>
</dbReference>
<comment type="subcellular location">
    <subcellularLocation>
        <location evidence="1">Secreted</location>
    </subcellularLocation>
</comment>
<evidence type="ECO:0000313" key="10">
    <source>
        <dbReference type="Proteomes" id="UP000292345"/>
    </source>
</evidence>
<evidence type="ECO:0000256" key="4">
    <source>
        <dbReference type="ARBA" id="ARBA00023026"/>
    </source>
</evidence>
<evidence type="ECO:0000313" key="9">
    <source>
        <dbReference type="EMBL" id="RZM78361.1"/>
    </source>
</evidence>
<dbReference type="EMBL" id="PPUZ01000039">
    <property type="protein sequence ID" value="RZM78361.1"/>
    <property type="molecule type" value="Genomic_DNA"/>
</dbReference>
<dbReference type="InterPro" id="IPR002372">
    <property type="entry name" value="PQQ_rpt_dom"/>
</dbReference>
<dbReference type="InterPro" id="IPR018391">
    <property type="entry name" value="PQQ_b-propeller_rpt"/>
</dbReference>
<dbReference type="Gene3D" id="2.180.10.10">
    <property type="entry name" value="RHS repeat-associated core"/>
    <property type="match status" value="1"/>
</dbReference>
<feature type="transmembrane region" description="Helical" evidence="5">
    <location>
        <begin position="3368"/>
        <end position="3386"/>
    </location>
</feature>
<dbReference type="GO" id="GO:0005576">
    <property type="term" value="C:extracellular region"/>
    <property type="evidence" value="ECO:0007669"/>
    <property type="project" value="UniProtKB-SubCell"/>
</dbReference>
<keyword evidence="2" id="KW-0964">Secreted</keyword>
<dbReference type="InterPro" id="IPR022385">
    <property type="entry name" value="Rhs_assc_core"/>
</dbReference>
<accession>A0A4Q7E7W2</accession>
<proteinExistence type="predicted"/>
<dbReference type="InterPro" id="IPR006530">
    <property type="entry name" value="YD"/>
</dbReference>
<dbReference type="Pfam" id="PF03534">
    <property type="entry name" value="SpvB"/>
    <property type="match status" value="1"/>
</dbReference>
<dbReference type="InterPro" id="IPR015943">
    <property type="entry name" value="WD40/YVTN_repeat-like_dom_sf"/>
</dbReference>
<dbReference type="Pfam" id="PF13360">
    <property type="entry name" value="PQQ_2"/>
    <property type="match status" value="1"/>
</dbReference>
<dbReference type="NCBIfam" id="TIGR01643">
    <property type="entry name" value="YD_repeat_2x"/>
    <property type="match status" value="2"/>
</dbReference>